<gene>
    <name evidence="2" type="ORF">ACFSOX_07880</name>
</gene>
<accession>A0ABW5AGM5</accession>
<organism evidence="2 3">
    <name type="scientific">Rhodoplanes azumiensis</name>
    <dbReference type="NCBI Taxonomy" id="1897628"/>
    <lineage>
        <taxon>Bacteria</taxon>
        <taxon>Pseudomonadati</taxon>
        <taxon>Pseudomonadota</taxon>
        <taxon>Alphaproteobacteria</taxon>
        <taxon>Hyphomicrobiales</taxon>
        <taxon>Nitrobacteraceae</taxon>
        <taxon>Rhodoplanes</taxon>
    </lineage>
</organism>
<name>A0ABW5AGM5_9BRAD</name>
<evidence type="ECO:0000259" key="1">
    <source>
        <dbReference type="Pfam" id="PF20057"/>
    </source>
</evidence>
<proteinExistence type="predicted"/>
<keyword evidence="3" id="KW-1185">Reference proteome</keyword>
<protein>
    <submittedName>
        <fullName evidence="2">DUF6456 domain-containing protein</fullName>
    </submittedName>
</protein>
<evidence type="ECO:0000313" key="3">
    <source>
        <dbReference type="Proteomes" id="UP001597314"/>
    </source>
</evidence>
<comment type="caution">
    <text evidence="2">The sequence shown here is derived from an EMBL/GenBank/DDBJ whole genome shotgun (WGS) entry which is preliminary data.</text>
</comment>
<dbReference type="Proteomes" id="UP001597314">
    <property type="component" value="Unassembled WGS sequence"/>
</dbReference>
<evidence type="ECO:0000313" key="2">
    <source>
        <dbReference type="EMBL" id="MFD2182068.1"/>
    </source>
</evidence>
<dbReference type="Pfam" id="PF20057">
    <property type="entry name" value="DUF6456"/>
    <property type="match status" value="1"/>
</dbReference>
<dbReference type="EMBL" id="JBHUIW010000006">
    <property type="protein sequence ID" value="MFD2182068.1"/>
    <property type="molecule type" value="Genomic_DNA"/>
</dbReference>
<dbReference type="InterPro" id="IPR045599">
    <property type="entry name" value="DUF6456"/>
</dbReference>
<dbReference type="RefSeq" id="WP_378477249.1">
    <property type="nucleotide sequence ID" value="NZ_JBHUIW010000006.1"/>
</dbReference>
<reference evidence="3" key="1">
    <citation type="journal article" date="2019" name="Int. J. Syst. Evol. Microbiol.">
        <title>The Global Catalogue of Microorganisms (GCM) 10K type strain sequencing project: providing services to taxonomists for standard genome sequencing and annotation.</title>
        <authorList>
            <consortium name="The Broad Institute Genomics Platform"/>
            <consortium name="The Broad Institute Genome Sequencing Center for Infectious Disease"/>
            <person name="Wu L."/>
            <person name="Ma J."/>
        </authorList>
    </citation>
    <scope>NUCLEOTIDE SEQUENCE [LARGE SCALE GENOMIC DNA]</scope>
    <source>
        <strain evidence="3">CGMCC 1.6774</strain>
    </source>
</reference>
<feature type="domain" description="DUF6456" evidence="1">
    <location>
        <begin position="39"/>
        <end position="173"/>
    </location>
</feature>
<sequence length="209" mass="21694">MSPAAAAIDAGDLVGPFRAKRLRLARRPDPAAAAGSVLVDEAESPLAWLARRKGRDGRAMIEPVQLLAGERLRADFTFAQLGPRVTVDWSATLAPGASGGGGGPAAMTDAVLAARQRLAAALRASGSEFAGLLLDVCCFLKGLEEIERERGWPARSAKVVLQLGLDRLARHYGLAAAARGRPGAPMRAWRATVTDAADPDAADPGAADP</sequence>